<sequence length="371" mass="42045">MVWLRKLHEPGIHRSFFLALCLWCNKDGKGPCGLLPFVISKPSRIIKEEFKGRTPTHPRFPLFWPSPNKLHLLTGNRMPPSNSRAKSTAAARDFAKTPPYSPAKRPMRTYRSKGKNKFHSRQRKTALAYQDLEILPLPNAHSGADSGGSDDDEIVFISSSRAGGEQQHTFLPVSNVRSSANQDDNDIFLVSEATREQKLEAELADATKRALHAHELLQKTRDKLKALCLTQLQCFSCGICTFTLQNPHALKCGHIYCEDCIMKYLDFQLLKRTKKVGCPTCRREVGPDRPAALLLLKENIEQMVKDGDLNPKDVFTEVDPEKSLDWNKLERHRRLQFPVRIEVTSIFYLIIVEGSTKMVRSATFGLGDFTL</sequence>
<evidence type="ECO:0000256" key="3">
    <source>
        <dbReference type="ARBA" id="ARBA00022833"/>
    </source>
</evidence>
<dbReference type="AlphaFoldDB" id="A0A6A4H7Z8"/>
<dbReference type="InterPro" id="IPR018957">
    <property type="entry name" value="Znf_C3HC4_RING-type"/>
</dbReference>
<dbReference type="InterPro" id="IPR001841">
    <property type="entry name" value="Znf_RING"/>
</dbReference>
<dbReference type="InterPro" id="IPR017907">
    <property type="entry name" value="Znf_RING_CS"/>
</dbReference>
<evidence type="ECO:0000256" key="5">
    <source>
        <dbReference type="SAM" id="MobiDB-lite"/>
    </source>
</evidence>
<reference evidence="7" key="1">
    <citation type="journal article" date="2019" name="Environ. Microbiol.">
        <title>Fungal ecological strategies reflected in gene transcription - a case study of two litter decomposers.</title>
        <authorList>
            <person name="Barbi F."/>
            <person name="Kohler A."/>
            <person name="Barry K."/>
            <person name="Baskaran P."/>
            <person name="Daum C."/>
            <person name="Fauchery L."/>
            <person name="Ihrmark K."/>
            <person name="Kuo A."/>
            <person name="LaButti K."/>
            <person name="Lipzen A."/>
            <person name="Morin E."/>
            <person name="Grigoriev I.V."/>
            <person name="Henrissat B."/>
            <person name="Lindahl B."/>
            <person name="Martin F."/>
        </authorList>
    </citation>
    <scope>NUCLEOTIDE SEQUENCE</scope>
    <source>
        <strain evidence="7">JB14</strain>
    </source>
</reference>
<protein>
    <recommendedName>
        <fullName evidence="6">RING-type domain-containing protein</fullName>
    </recommendedName>
</protein>
<keyword evidence="8" id="KW-1185">Reference proteome</keyword>
<dbReference type="PANTHER" id="PTHR23327">
    <property type="entry name" value="RING FINGER PROTEIN 127"/>
    <property type="match status" value="1"/>
</dbReference>
<evidence type="ECO:0000259" key="6">
    <source>
        <dbReference type="PROSITE" id="PS50089"/>
    </source>
</evidence>
<evidence type="ECO:0000256" key="4">
    <source>
        <dbReference type="PROSITE-ProRule" id="PRU00175"/>
    </source>
</evidence>
<keyword evidence="2 4" id="KW-0863">Zinc-finger</keyword>
<keyword evidence="1" id="KW-0479">Metal-binding</keyword>
<dbReference type="PROSITE" id="PS00518">
    <property type="entry name" value="ZF_RING_1"/>
    <property type="match status" value="1"/>
</dbReference>
<evidence type="ECO:0000313" key="7">
    <source>
        <dbReference type="EMBL" id="KAE9394359.1"/>
    </source>
</evidence>
<evidence type="ECO:0000313" key="8">
    <source>
        <dbReference type="Proteomes" id="UP000799118"/>
    </source>
</evidence>
<evidence type="ECO:0000256" key="1">
    <source>
        <dbReference type="ARBA" id="ARBA00022723"/>
    </source>
</evidence>
<proteinExistence type="predicted"/>
<dbReference type="GO" id="GO:0008270">
    <property type="term" value="F:zinc ion binding"/>
    <property type="evidence" value="ECO:0007669"/>
    <property type="project" value="UniProtKB-KW"/>
</dbReference>
<dbReference type="PROSITE" id="PS50089">
    <property type="entry name" value="ZF_RING_2"/>
    <property type="match status" value="1"/>
</dbReference>
<dbReference type="Pfam" id="PF00097">
    <property type="entry name" value="zf-C3HC4"/>
    <property type="match status" value="1"/>
</dbReference>
<evidence type="ECO:0000256" key="2">
    <source>
        <dbReference type="ARBA" id="ARBA00022771"/>
    </source>
</evidence>
<feature type="compositionally biased region" description="Basic residues" evidence="5">
    <location>
        <begin position="105"/>
        <end position="122"/>
    </location>
</feature>
<name>A0A6A4H7Z8_9AGAR</name>
<organism evidence="7 8">
    <name type="scientific">Gymnopus androsaceus JB14</name>
    <dbReference type="NCBI Taxonomy" id="1447944"/>
    <lineage>
        <taxon>Eukaryota</taxon>
        <taxon>Fungi</taxon>
        <taxon>Dikarya</taxon>
        <taxon>Basidiomycota</taxon>
        <taxon>Agaricomycotina</taxon>
        <taxon>Agaricomycetes</taxon>
        <taxon>Agaricomycetidae</taxon>
        <taxon>Agaricales</taxon>
        <taxon>Marasmiineae</taxon>
        <taxon>Omphalotaceae</taxon>
        <taxon>Gymnopus</taxon>
    </lineage>
</organism>
<feature type="domain" description="RING-type" evidence="6">
    <location>
        <begin position="237"/>
        <end position="282"/>
    </location>
</feature>
<dbReference type="Proteomes" id="UP000799118">
    <property type="component" value="Unassembled WGS sequence"/>
</dbReference>
<keyword evidence="3" id="KW-0862">Zinc</keyword>
<dbReference type="Gene3D" id="3.30.40.10">
    <property type="entry name" value="Zinc/RING finger domain, C3HC4 (zinc finger)"/>
    <property type="match status" value="1"/>
</dbReference>
<feature type="region of interest" description="Disordered" evidence="5">
    <location>
        <begin position="78"/>
        <end position="122"/>
    </location>
</feature>
<dbReference type="EMBL" id="ML769551">
    <property type="protein sequence ID" value="KAE9394359.1"/>
    <property type="molecule type" value="Genomic_DNA"/>
</dbReference>
<dbReference type="SUPFAM" id="SSF57850">
    <property type="entry name" value="RING/U-box"/>
    <property type="match status" value="1"/>
</dbReference>
<dbReference type="SMART" id="SM00184">
    <property type="entry name" value="RING"/>
    <property type="match status" value="1"/>
</dbReference>
<accession>A0A6A4H7Z8</accession>
<dbReference type="InterPro" id="IPR013083">
    <property type="entry name" value="Znf_RING/FYVE/PHD"/>
</dbReference>
<gene>
    <name evidence="7" type="ORF">BT96DRAFT_943191</name>
</gene>